<evidence type="ECO:0000313" key="2">
    <source>
        <dbReference type="Proteomes" id="UP000248987"/>
    </source>
</evidence>
<reference evidence="1 2" key="1">
    <citation type="submission" date="2018-06" db="EMBL/GenBank/DDBJ databases">
        <title>Genomic Encyclopedia of Archaeal and Bacterial Type Strains, Phase II (KMG-II): from individual species to whole genera.</title>
        <authorList>
            <person name="Goeker M."/>
        </authorList>
    </citation>
    <scope>NUCLEOTIDE SEQUENCE [LARGE SCALE GENOMIC DNA]</scope>
    <source>
        <strain evidence="1 2">DSM 12408</strain>
    </source>
</reference>
<protein>
    <submittedName>
        <fullName evidence="1">Uncharacterized protein</fullName>
    </submittedName>
</protein>
<dbReference type="EMBL" id="QLLQ01000028">
    <property type="protein sequence ID" value="RAJ18633.1"/>
    <property type="molecule type" value="Genomic_DNA"/>
</dbReference>
<gene>
    <name evidence="1" type="ORF">LX77_03791</name>
</gene>
<dbReference type="RefSeq" id="WP_111626053.1">
    <property type="nucleotide sequence ID" value="NZ_QLLQ01000028.1"/>
</dbReference>
<accession>A0A327RSY8</accession>
<sequence length="236" mass="27765">MNKKDRIALDKKIQEKLNPFYLKKGYQLDEKLFIYTNDCFTVFWGDASDFGDWLSFRPNFQILNSKIKNNLSIVFPDKSNVVSNKSQDLQMAKLFGVCDFDCSIFVDLSDNGIEYSNYSYKIGIDTDLQPIIKDHIQFMEKVTFPYFEKLSTVKGISDYFNNRLLALTDEELKDRKVMKSFQKEEVLCAIIASYLENEERLTEVIDTYKKLYSTSEFYFNDINVLDNWIKDNNEVN</sequence>
<comment type="caution">
    <text evidence="1">The sequence shown here is derived from an EMBL/GenBank/DDBJ whole genome shotgun (WGS) entry which is preliminary data.</text>
</comment>
<organism evidence="1 2">
    <name type="scientific">Gelidibacter algens</name>
    <dbReference type="NCBI Taxonomy" id="49280"/>
    <lineage>
        <taxon>Bacteria</taxon>
        <taxon>Pseudomonadati</taxon>
        <taxon>Bacteroidota</taxon>
        <taxon>Flavobacteriia</taxon>
        <taxon>Flavobacteriales</taxon>
        <taxon>Flavobacteriaceae</taxon>
        <taxon>Gelidibacter</taxon>
    </lineage>
</organism>
<evidence type="ECO:0000313" key="1">
    <source>
        <dbReference type="EMBL" id="RAJ18633.1"/>
    </source>
</evidence>
<dbReference type="Proteomes" id="UP000248987">
    <property type="component" value="Unassembled WGS sequence"/>
</dbReference>
<dbReference type="AlphaFoldDB" id="A0A327RSY8"/>
<name>A0A327RSY8_9FLAO</name>
<proteinExistence type="predicted"/>
<keyword evidence="2" id="KW-1185">Reference proteome</keyword>